<dbReference type="InterPro" id="IPR000277">
    <property type="entry name" value="Cys/Met-Metab_PyrdxlP-dep_enz"/>
</dbReference>
<protein>
    <recommendedName>
        <fullName evidence="7">Cystathionine gamma-synthase</fullName>
    </recommendedName>
</protein>
<evidence type="ECO:0000256" key="4">
    <source>
        <dbReference type="RuleBase" id="RU362118"/>
    </source>
</evidence>
<dbReference type="Proteomes" id="UP000327013">
    <property type="component" value="Unassembled WGS sequence"/>
</dbReference>
<dbReference type="EMBL" id="VIBQ01000017">
    <property type="protein sequence ID" value="KAB8360609.1"/>
    <property type="molecule type" value="Genomic_DNA"/>
</dbReference>
<dbReference type="Gene3D" id="3.40.640.10">
    <property type="entry name" value="Type I PLP-dependent aspartate aminotransferase-like (Major domain)"/>
    <property type="match status" value="1"/>
</dbReference>
<dbReference type="PROSITE" id="PS00868">
    <property type="entry name" value="CYS_MET_METAB_PP"/>
    <property type="match status" value="1"/>
</dbReference>
<comment type="similarity">
    <text evidence="4">Belongs to the trans-sulfuration enzymes family.</text>
</comment>
<proteinExistence type="inferred from homology"/>
<comment type="cofactor">
    <cofactor evidence="1 4">
        <name>pyridoxal 5'-phosphate</name>
        <dbReference type="ChEBI" id="CHEBI:597326"/>
    </cofactor>
</comment>
<evidence type="ECO:0000256" key="1">
    <source>
        <dbReference type="ARBA" id="ARBA00001933"/>
    </source>
</evidence>
<evidence type="ECO:0000256" key="3">
    <source>
        <dbReference type="PIRSR" id="PIRSR001434-2"/>
    </source>
</evidence>
<evidence type="ECO:0008006" key="7">
    <source>
        <dbReference type="Google" id="ProtNLM"/>
    </source>
</evidence>
<dbReference type="FunFam" id="3.40.640.10:FF:000072">
    <property type="entry name" value="Putative cystathionine beta-lyase"/>
    <property type="match status" value="1"/>
</dbReference>
<dbReference type="InterPro" id="IPR054542">
    <property type="entry name" value="Cys_met_metab_PP"/>
</dbReference>
<feature type="modified residue" description="N6-(pyridoxal phosphate)lysine" evidence="3">
    <location>
        <position position="226"/>
    </location>
</feature>
<name>A0A5N6KXT0_9ROSI</name>
<dbReference type="FunFam" id="3.90.1150.10:FF:000066">
    <property type="entry name" value="Putative cystathionine beta-lyase"/>
    <property type="match status" value="1"/>
</dbReference>
<organism evidence="5 6">
    <name type="scientific">Carpinus fangiana</name>
    <dbReference type="NCBI Taxonomy" id="176857"/>
    <lineage>
        <taxon>Eukaryota</taxon>
        <taxon>Viridiplantae</taxon>
        <taxon>Streptophyta</taxon>
        <taxon>Embryophyta</taxon>
        <taxon>Tracheophyta</taxon>
        <taxon>Spermatophyta</taxon>
        <taxon>Magnoliopsida</taxon>
        <taxon>eudicotyledons</taxon>
        <taxon>Gunneridae</taxon>
        <taxon>Pentapetalae</taxon>
        <taxon>rosids</taxon>
        <taxon>fabids</taxon>
        <taxon>Fagales</taxon>
        <taxon>Betulaceae</taxon>
        <taxon>Carpinus</taxon>
    </lineage>
</organism>
<keyword evidence="2 3" id="KW-0663">Pyridoxal phosphate</keyword>
<evidence type="ECO:0000313" key="5">
    <source>
        <dbReference type="EMBL" id="KAB8360609.1"/>
    </source>
</evidence>
<dbReference type="InterPro" id="IPR015422">
    <property type="entry name" value="PyrdxlP-dep_Trfase_small"/>
</dbReference>
<dbReference type="InterPro" id="IPR015421">
    <property type="entry name" value="PyrdxlP-dep_Trfase_major"/>
</dbReference>
<keyword evidence="6" id="KW-1185">Reference proteome</keyword>
<dbReference type="GO" id="GO:0019346">
    <property type="term" value="P:transsulfuration"/>
    <property type="evidence" value="ECO:0007669"/>
    <property type="project" value="InterPro"/>
</dbReference>
<evidence type="ECO:0000256" key="2">
    <source>
        <dbReference type="ARBA" id="ARBA00022898"/>
    </source>
</evidence>
<dbReference type="GO" id="GO:0016846">
    <property type="term" value="F:carbon-sulfur lyase activity"/>
    <property type="evidence" value="ECO:0007669"/>
    <property type="project" value="TreeGrafter"/>
</dbReference>
<dbReference type="PIRSF" id="PIRSF001434">
    <property type="entry name" value="CGS"/>
    <property type="match status" value="1"/>
</dbReference>
<dbReference type="InterPro" id="IPR015424">
    <property type="entry name" value="PyrdxlP-dep_Trfase"/>
</dbReference>
<dbReference type="PANTHER" id="PTHR11808">
    <property type="entry name" value="TRANS-SULFURATION ENZYME FAMILY MEMBER"/>
    <property type="match status" value="1"/>
</dbReference>
<sequence length="419" mass="45980">MDKDSQKTGPPAPDPSIMPTYSLATRAMHADDSLNSTSDVAPAMHLSTTFRYSHDPDKLIPIADDEILKEGSTIPQAHIYSRLSAPNTTRFETILSSLLHGHAITYSSGLSAFHALMVLLNPKCIAIGDGYHGVHGVLGIHKKLSGLKQADLHNPESWDAIGLGEGDVVHVETPLNPTGEAYNIQHYADLAHARGAYLTVDATFGPPGIQDPFAHGADFVMHAGTKYFGGHSDMLCGVLATRPDKDGWKQWVQLWQERLLLGSVMGSLEGWLGVRSIRTLELRVQRQSRSTTALVQWLSVSLVSTNGDASTVVTQAVVERLQHSSLQSGEWLIKQMPNGHGPVFALWMKSEKLARSLPSKLRLFHHATSLGGVESLIEWRRMSDDKVDPRVLRISIGVEDFEDLKADLLQAFEVLRAEQ</sequence>
<evidence type="ECO:0000313" key="6">
    <source>
        <dbReference type="Proteomes" id="UP000327013"/>
    </source>
</evidence>
<gene>
    <name evidence="5" type="ORF">FH972_024347</name>
</gene>
<dbReference type="AlphaFoldDB" id="A0A5N6KXT0"/>
<dbReference type="OrthoDB" id="3512640at2759"/>
<reference evidence="5 6" key="1">
    <citation type="submission" date="2019-06" db="EMBL/GenBank/DDBJ databases">
        <title>A chromosomal-level reference genome of Carpinus fangiana (Coryloideae, Betulaceae).</title>
        <authorList>
            <person name="Yang X."/>
            <person name="Wang Z."/>
            <person name="Zhang L."/>
            <person name="Hao G."/>
            <person name="Liu J."/>
            <person name="Yang Y."/>
        </authorList>
    </citation>
    <scope>NUCLEOTIDE SEQUENCE [LARGE SCALE GENOMIC DNA]</scope>
    <source>
        <strain evidence="5">Cfa_2016G</strain>
        <tissue evidence="5">Leaf</tissue>
    </source>
</reference>
<dbReference type="SUPFAM" id="SSF53383">
    <property type="entry name" value="PLP-dependent transferases"/>
    <property type="match status" value="1"/>
</dbReference>
<accession>A0A5N6KXT0</accession>
<comment type="caution">
    <text evidence="5">The sequence shown here is derived from an EMBL/GenBank/DDBJ whole genome shotgun (WGS) entry which is preliminary data.</text>
</comment>
<dbReference type="PANTHER" id="PTHR11808:SF35">
    <property type="entry name" value="CYSTATHIONINE GAMMA-SYNTHASE (AFU_ORTHOLOGUE AFUA_7G01590)"/>
    <property type="match status" value="1"/>
</dbReference>
<dbReference type="GO" id="GO:0030170">
    <property type="term" value="F:pyridoxal phosphate binding"/>
    <property type="evidence" value="ECO:0007669"/>
    <property type="project" value="InterPro"/>
</dbReference>
<dbReference type="Pfam" id="PF01053">
    <property type="entry name" value="Cys_Met_Meta_PP"/>
    <property type="match status" value="1"/>
</dbReference>
<dbReference type="GO" id="GO:0005737">
    <property type="term" value="C:cytoplasm"/>
    <property type="evidence" value="ECO:0007669"/>
    <property type="project" value="TreeGrafter"/>
</dbReference>
<dbReference type="Gene3D" id="3.90.1150.10">
    <property type="entry name" value="Aspartate Aminotransferase, domain 1"/>
    <property type="match status" value="1"/>
</dbReference>